<keyword evidence="1" id="KW-1185">Reference proteome</keyword>
<dbReference type="AlphaFoldDB" id="A0A0M3IV73"/>
<name>A0A0M3IV73_ASCLU</name>
<protein>
    <submittedName>
        <fullName evidence="2">Glycine rich superfamily member</fullName>
    </submittedName>
</protein>
<dbReference type="WBParaSite" id="ALUE_0002265101-mRNA-1">
    <property type="protein sequence ID" value="ALUE_0002265101-mRNA-1"/>
    <property type="gene ID" value="ALUE_0002265101"/>
</dbReference>
<sequence length="120" mass="13872">MIELCFAVIPYGLDTLWERHWEPVHYNRRYGSGADVDFNKRFDDENVALSARGSRSEWGNYNHGEHGDYVRGVSSGNDVAYGAGNAYNNGWGSGWGWGARRLQLPWGWNEQVLPRYWWTD</sequence>
<evidence type="ECO:0000313" key="1">
    <source>
        <dbReference type="Proteomes" id="UP000036681"/>
    </source>
</evidence>
<evidence type="ECO:0000313" key="2">
    <source>
        <dbReference type="WBParaSite" id="ALUE_0002265101-mRNA-1"/>
    </source>
</evidence>
<reference evidence="2" key="1">
    <citation type="submission" date="2017-02" db="UniProtKB">
        <authorList>
            <consortium name="WormBaseParasite"/>
        </authorList>
    </citation>
    <scope>IDENTIFICATION</scope>
</reference>
<accession>A0A0M3IV73</accession>
<proteinExistence type="predicted"/>
<dbReference type="Proteomes" id="UP000036681">
    <property type="component" value="Unplaced"/>
</dbReference>
<organism evidence="1 2">
    <name type="scientific">Ascaris lumbricoides</name>
    <name type="common">Giant roundworm</name>
    <dbReference type="NCBI Taxonomy" id="6252"/>
    <lineage>
        <taxon>Eukaryota</taxon>
        <taxon>Metazoa</taxon>
        <taxon>Ecdysozoa</taxon>
        <taxon>Nematoda</taxon>
        <taxon>Chromadorea</taxon>
        <taxon>Rhabditida</taxon>
        <taxon>Spirurina</taxon>
        <taxon>Ascaridomorpha</taxon>
        <taxon>Ascaridoidea</taxon>
        <taxon>Ascarididae</taxon>
        <taxon>Ascaris</taxon>
    </lineage>
</organism>